<dbReference type="EMBL" id="JAINWA010000001">
    <property type="protein sequence ID" value="MCD1654103.1"/>
    <property type="molecule type" value="Genomic_DNA"/>
</dbReference>
<gene>
    <name evidence="1" type="ORF">K7J14_05235</name>
</gene>
<dbReference type="InterPro" id="IPR036520">
    <property type="entry name" value="UPF0759_sf"/>
</dbReference>
<accession>A0AAE3JIC2</accession>
<evidence type="ECO:0000313" key="1">
    <source>
        <dbReference type="EMBL" id="MCD1654103.1"/>
    </source>
</evidence>
<dbReference type="Pfam" id="PF01904">
    <property type="entry name" value="DUF72"/>
    <property type="match status" value="1"/>
</dbReference>
<dbReference type="SUPFAM" id="SSF117396">
    <property type="entry name" value="TM1631-like"/>
    <property type="match status" value="1"/>
</dbReference>
<proteinExistence type="predicted"/>
<dbReference type="Gene3D" id="3.20.20.410">
    <property type="entry name" value="Protein of unknown function UPF0759"/>
    <property type="match status" value="1"/>
</dbReference>
<evidence type="ECO:0000313" key="2">
    <source>
        <dbReference type="Proteomes" id="UP001198163"/>
    </source>
</evidence>
<sequence length="286" mass="32605">MTDANIGIEFGTCSWNYDSWTGLVYSGKKSRSAEYLPEYSEKYNTAEIDSWFYKLPEAADAEEYRSLTPEGFSFACKITESISLTHERTRTSSVPLKSNPEFLSVDAYADYIKGTEAIRSRIFLAELEFEYLNKQKMSGAVEFLKALERFVDALEARGLKNALPLGVECRNANYLTRDYFKALRDFGVAHVFSEKQYLPHIYELYDKNSDLVGERTAIRLLGGDRKEIEAKTKGVWNTIIEPKKDLPEIAAMLRDLSEGSRLVKAYFNNHYEGSAPLSIERIKALL</sequence>
<dbReference type="Proteomes" id="UP001198163">
    <property type="component" value="Unassembled WGS sequence"/>
</dbReference>
<dbReference type="RefSeq" id="WP_230753985.1">
    <property type="nucleotide sequence ID" value="NZ_JAINWA010000001.1"/>
</dbReference>
<reference evidence="1" key="1">
    <citation type="submission" date="2021-08" db="EMBL/GenBank/DDBJ databases">
        <title>Comparative analyses of Brucepasteria parasyntrophica and Teretinema zuelzerae.</title>
        <authorList>
            <person name="Song Y."/>
            <person name="Brune A."/>
        </authorList>
    </citation>
    <scope>NUCLEOTIDE SEQUENCE</scope>
    <source>
        <strain evidence="1">DSM 1903</strain>
    </source>
</reference>
<dbReference type="PANTHER" id="PTHR30348:SF4">
    <property type="entry name" value="DUF72 DOMAIN-CONTAINING PROTEIN"/>
    <property type="match status" value="1"/>
</dbReference>
<keyword evidence="2" id="KW-1185">Reference proteome</keyword>
<dbReference type="PANTHER" id="PTHR30348">
    <property type="entry name" value="UNCHARACTERIZED PROTEIN YECE"/>
    <property type="match status" value="1"/>
</dbReference>
<comment type="caution">
    <text evidence="1">The sequence shown here is derived from an EMBL/GenBank/DDBJ whole genome shotgun (WGS) entry which is preliminary data.</text>
</comment>
<organism evidence="1 2">
    <name type="scientific">Teretinema zuelzerae</name>
    <dbReference type="NCBI Taxonomy" id="156"/>
    <lineage>
        <taxon>Bacteria</taxon>
        <taxon>Pseudomonadati</taxon>
        <taxon>Spirochaetota</taxon>
        <taxon>Spirochaetia</taxon>
        <taxon>Spirochaetales</taxon>
        <taxon>Treponemataceae</taxon>
        <taxon>Teretinema</taxon>
    </lineage>
</organism>
<name>A0AAE3JIC2_9SPIR</name>
<protein>
    <submittedName>
        <fullName evidence="1">DUF72 domain-containing protein</fullName>
    </submittedName>
</protein>
<dbReference type="AlphaFoldDB" id="A0AAE3JIC2"/>
<dbReference type="InterPro" id="IPR002763">
    <property type="entry name" value="DUF72"/>
</dbReference>